<name>A0AAE1CVX0_9GAST</name>
<dbReference type="Proteomes" id="UP001283361">
    <property type="component" value="Unassembled WGS sequence"/>
</dbReference>
<organism evidence="1 2">
    <name type="scientific">Elysia crispata</name>
    <name type="common">lettuce slug</name>
    <dbReference type="NCBI Taxonomy" id="231223"/>
    <lineage>
        <taxon>Eukaryota</taxon>
        <taxon>Metazoa</taxon>
        <taxon>Spiralia</taxon>
        <taxon>Lophotrochozoa</taxon>
        <taxon>Mollusca</taxon>
        <taxon>Gastropoda</taxon>
        <taxon>Heterobranchia</taxon>
        <taxon>Euthyneura</taxon>
        <taxon>Panpulmonata</taxon>
        <taxon>Sacoglossa</taxon>
        <taxon>Placobranchoidea</taxon>
        <taxon>Plakobranchidae</taxon>
        <taxon>Elysia</taxon>
    </lineage>
</organism>
<sequence length="71" mass="8381">MKSIKELINRPYCFRSSSIVITFAYRPNARLLTYRDKKPDDKLAKNLHGVIYCFGPELNKVPKIWLHKICK</sequence>
<protein>
    <submittedName>
        <fullName evidence="1">Uncharacterized protein</fullName>
    </submittedName>
</protein>
<dbReference type="EMBL" id="JAWDGP010006589">
    <property type="protein sequence ID" value="KAK3738602.1"/>
    <property type="molecule type" value="Genomic_DNA"/>
</dbReference>
<gene>
    <name evidence="1" type="ORF">RRG08_040260</name>
</gene>
<evidence type="ECO:0000313" key="1">
    <source>
        <dbReference type="EMBL" id="KAK3738602.1"/>
    </source>
</evidence>
<accession>A0AAE1CVX0</accession>
<comment type="caution">
    <text evidence="1">The sequence shown here is derived from an EMBL/GenBank/DDBJ whole genome shotgun (WGS) entry which is preliminary data.</text>
</comment>
<dbReference type="AlphaFoldDB" id="A0AAE1CVX0"/>
<keyword evidence="2" id="KW-1185">Reference proteome</keyword>
<proteinExistence type="predicted"/>
<evidence type="ECO:0000313" key="2">
    <source>
        <dbReference type="Proteomes" id="UP001283361"/>
    </source>
</evidence>
<reference evidence="1" key="1">
    <citation type="journal article" date="2023" name="G3 (Bethesda)">
        <title>A reference genome for the long-term kleptoplast-retaining sea slug Elysia crispata morphotype clarki.</title>
        <authorList>
            <person name="Eastman K.E."/>
            <person name="Pendleton A.L."/>
            <person name="Shaikh M.A."/>
            <person name="Suttiyut T."/>
            <person name="Ogas R."/>
            <person name="Tomko P."/>
            <person name="Gavelis G."/>
            <person name="Widhalm J.R."/>
            <person name="Wisecaver J.H."/>
        </authorList>
    </citation>
    <scope>NUCLEOTIDE SEQUENCE</scope>
    <source>
        <strain evidence="1">ECLA1</strain>
    </source>
</reference>